<accession>A0ABN6ZPU3</accession>
<protein>
    <recommendedName>
        <fullName evidence="2">SWIM-type domain-containing protein</fullName>
    </recommendedName>
</protein>
<dbReference type="GeneID" id="89288026"/>
<dbReference type="RefSeq" id="WP_338250672.1">
    <property type="nucleotide sequence ID" value="NZ_AP028907.1"/>
</dbReference>
<keyword evidence="1" id="KW-0479">Metal-binding</keyword>
<evidence type="ECO:0000313" key="4">
    <source>
        <dbReference type="Proteomes" id="UP001341135"/>
    </source>
</evidence>
<organism evidence="3 4">
    <name type="scientific">Pyrodictium abyssi</name>
    <dbReference type="NCBI Taxonomy" id="54256"/>
    <lineage>
        <taxon>Archaea</taxon>
        <taxon>Thermoproteota</taxon>
        <taxon>Thermoprotei</taxon>
        <taxon>Desulfurococcales</taxon>
        <taxon>Pyrodictiaceae</taxon>
        <taxon>Pyrodictium</taxon>
    </lineage>
</organism>
<keyword evidence="1" id="KW-0862">Zinc</keyword>
<keyword evidence="4" id="KW-1185">Reference proteome</keyword>
<proteinExistence type="predicted"/>
<dbReference type="Proteomes" id="UP001341135">
    <property type="component" value="Chromosome"/>
</dbReference>
<evidence type="ECO:0000259" key="2">
    <source>
        <dbReference type="PROSITE" id="PS50966"/>
    </source>
</evidence>
<reference evidence="3 4" key="1">
    <citation type="submission" date="2023-09" db="EMBL/GenBank/DDBJ databases">
        <title>Pyrofollis japonicus gen. nov. sp. nov., a novel member of the family Pyrodictiaceae isolated from the Iheya North hydrothermal field.</title>
        <authorList>
            <person name="Miyazaki U."/>
            <person name="Sanari M."/>
            <person name="Tame A."/>
            <person name="Kitajima M."/>
            <person name="Okamoto A."/>
            <person name="Sawayama S."/>
            <person name="Miyazaki J."/>
            <person name="Takai K."/>
            <person name="Nakagawa S."/>
        </authorList>
    </citation>
    <scope>NUCLEOTIDE SEQUENCE [LARGE SCALE GENOMIC DNA]</scope>
    <source>
        <strain evidence="3 4">AV2</strain>
    </source>
</reference>
<dbReference type="PROSITE" id="PS50966">
    <property type="entry name" value="ZF_SWIM"/>
    <property type="match status" value="1"/>
</dbReference>
<sequence length="159" mass="18046">MLRASPEYRWLRRLGVEERDIIRAMRLARRAALVRSNDEAVVAVPSQRLGRLPRERLVSHSDLLALLRGVGHRVAVARVGRLPEEQQVYMVRVARGGAWCSCPATRLAGDPLCVHRLAAAVVLYRRGRLDLLEWLPAAVAAKKRWRRARRGRRPPQGGR</sequence>
<gene>
    <name evidence="3" type="ORF">PABY_00020</name>
</gene>
<evidence type="ECO:0000256" key="1">
    <source>
        <dbReference type="PROSITE-ProRule" id="PRU00325"/>
    </source>
</evidence>
<keyword evidence="1" id="KW-0863">Zinc-finger</keyword>
<evidence type="ECO:0000313" key="3">
    <source>
        <dbReference type="EMBL" id="BES80435.1"/>
    </source>
</evidence>
<name>A0ABN6ZPU3_9CREN</name>
<dbReference type="InterPro" id="IPR007527">
    <property type="entry name" value="Znf_SWIM"/>
</dbReference>
<feature type="domain" description="SWIM-type" evidence="2">
    <location>
        <begin position="89"/>
        <end position="124"/>
    </location>
</feature>
<dbReference type="EMBL" id="AP028907">
    <property type="protein sequence ID" value="BES80435.1"/>
    <property type="molecule type" value="Genomic_DNA"/>
</dbReference>